<dbReference type="EMBL" id="MLJW01002321">
    <property type="protein sequence ID" value="OIQ74974.1"/>
    <property type="molecule type" value="Genomic_DNA"/>
</dbReference>
<protein>
    <recommendedName>
        <fullName evidence="2">XRE family transcriptional regulator</fullName>
    </recommendedName>
</protein>
<name>A0A1J5PTM7_9ZZZZ</name>
<proteinExistence type="predicted"/>
<organism evidence="1">
    <name type="scientific">mine drainage metagenome</name>
    <dbReference type="NCBI Taxonomy" id="410659"/>
    <lineage>
        <taxon>unclassified sequences</taxon>
        <taxon>metagenomes</taxon>
        <taxon>ecological metagenomes</taxon>
    </lineage>
</organism>
<dbReference type="AlphaFoldDB" id="A0A1J5PTM7"/>
<reference evidence="1" key="1">
    <citation type="submission" date="2016-10" db="EMBL/GenBank/DDBJ databases">
        <title>Sequence of Gallionella enrichment culture.</title>
        <authorList>
            <person name="Poehlein A."/>
            <person name="Muehling M."/>
            <person name="Daniel R."/>
        </authorList>
    </citation>
    <scope>NUCLEOTIDE SEQUENCE</scope>
</reference>
<comment type="caution">
    <text evidence="1">The sequence shown here is derived from an EMBL/GenBank/DDBJ whole genome shotgun (WGS) entry which is preliminary data.</text>
</comment>
<evidence type="ECO:0008006" key="2">
    <source>
        <dbReference type="Google" id="ProtNLM"/>
    </source>
</evidence>
<evidence type="ECO:0000313" key="1">
    <source>
        <dbReference type="EMBL" id="OIQ74974.1"/>
    </source>
</evidence>
<gene>
    <name evidence="1" type="ORF">GALL_433650</name>
</gene>
<sequence>MRIKMGTFVPKMGTTVPMAADQTRYRRAIADALRRELGPTHQAIKTAMRWTGASERTAKYWLSGERGPSGEHLILLAQHSDAVLVTILTMAERLSDQRHSCAGCPARALVLQTLGQESKLSEGS</sequence>
<accession>A0A1J5PTM7</accession>